<dbReference type="Proteomes" id="UP000197269">
    <property type="component" value="Unassembled WGS sequence"/>
</dbReference>
<evidence type="ECO:0000256" key="1">
    <source>
        <dbReference type="SAM" id="SignalP"/>
    </source>
</evidence>
<feature type="chain" id="PRO_5012060376" description="DUF4105 domain-containing protein" evidence="1">
    <location>
        <begin position="22"/>
        <end position="172"/>
    </location>
</feature>
<keyword evidence="1" id="KW-0732">Signal</keyword>
<accession>A0A246DKQ0</accession>
<dbReference type="RefSeq" id="WP_088397275.1">
    <property type="nucleotide sequence ID" value="NZ_MXPU01000042.1"/>
</dbReference>
<feature type="signal peptide" evidence="1">
    <location>
        <begin position="1"/>
        <end position="21"/>
    </location>
</feature>
<dbReference type="EMBL" id="MXPU01000042">
    <property type="protein sequence ID" value="OWO89554.1"/>
    <property type="molecule type" value="Genomic_DNA"/>
</dbReference>
<protein>
    <recommendedName>
        <fullName evidence="4">DUF4105 domain-containing protein</fullName>
    </recommendedName>
</protein>
<evidence type="ECO:0000313" key="3">
    <source>
        <dbReference type="Proteomes" id="UP000197269"/>
    </source>
</evidence>
<name>A0A246DKQ0_9HYPH</name>
<gene>
    <name evidence="2" type="ORF">B5E41_30390</name>
</gene>
<sequence>MLNLKITLAALMTMWTLPSSAAEMKYIDKKVRSESVEYAVSLAAEDGELGHAFVIWNRGDDTTNMTIQQVVGFYPQADKSKYEAMFGSSPGEIFDDSGEKPDYVVVVSVNSDAYERARAVFEKWKSSGNYLLGFSDCTTFAAEIGGAIGLKLPSRIFAPYPIEYIKKVGESN</sequence>
<reference evidence="2 3" key="1">
    <citation type="submission" date="2017-03" db="EMBL/GenBank/DDBJ databases">
        <title>Genome of strain Rhizobium sp. CNPSo 668.</title>
        <authorList>
            <person name="Ribeiro R."/>
        </authorList>
    </citation>
    <scope>NUCLEOTIDE SEQUENCE [LARGE SCALE GENOMIC DNA]</scope>
    <source>
        <strain evidence="2 3">CNPSo 668</strain>
    </source>
</reference>
<evidence type="ECO:0008006" key="4">
    <source>
        <dbReference type="Google" id="ProtNLM"/>
    </source>
</evidence>
<evidence type="ECO:0000313" key="2">
    <source>
        <dbReference type="EMBL" id="OWO89554.1"/>
    </source>
</evidence>
<dbReference type="AlphaFoldDB" id="A0A246DKQ0"/>
<organism evidence="2 3">
    <name type="scientific">Rhizobium esperanzae</name>
    <dbReference type="NCBI Taxonomy" id="1967781"/>
    <lineage>
        <taxon>Bacteria</taxon>
        <taxon>Pseudomonadati</taxon>
        <taxon>Pseudomonadota</taxon>
        <taxon>Alphaproteobacteria</taxon>
        <taxon>Hyphomicrobiales</taxon>
        <taxon>Rhizobiaceae</taxon>
        <taxon>Rhizobium/Agrobacterium group</taxon>
        <taxon>Rhizobium</taxon>
    </lineage>
</organism>
<comment type="caution">
    <text evidence="2">The sequence shown here is derived from an EMBL/GenBank/DDBJ whole genome shotgun (WGS) entry which is preliminary data.</text>
</comment>
<proteinExistence type="predicted"/>